<proteinExistence type="predicted"/>
<protein>
    <submittedName>
        <fullName evidence="1">Uncharacterized protein</fullName>
    </submittedName>
</protein>
<organism evidence="1 2">
    <name type="scientific">Murimonas intestini</name>
    <dbReference type="NCBI Taxonomy" id="1337051"/>
    <lineage>
        <taxon>Bacteria</taxon>
        <taxon>Bacillati</taxon>
        <taxon>Bacillota</taxon>
        <taxon>Clostridia</taxon>
        <taxon>Lachnospirales</taxon>
        <taxon>Lachnospiraceae</taxon>
        <taxon>Murimonas</taxon>
    </lineage>
</organism>
<dbReference type="Proteomes" id="UP000245412">
    <property type="component" value="Unassembled WGS sequence"/>
</dbReference>
<evidence type="ECO:0000313" key="1">
    <source>
        <dbReference type="EMBL" id="PWJ74347.1"/>
    </source>
</evidence>
<dbReference type="EMBL" id="QGGY01000009">
    <property type="protein sequence ID" value="PWJ74347.1"/>
    <property type="molecule type" value="Genomic_DNA"/>
</dbReference>
<accession>A0AB73T1V1</accession>
<dbReference type="AlphaFoldDB" id="A0AB73T1V1"/>
<sequence length="146" mass="16701">MNSIEKWHTCFDGISIQCEEKWARIKCDKALKDYLIKPGNGSKQLAGYILKYYETSEGKQLKIGLHSLAIEILAHTYTDLFCNAMKSLKAVLPSSLYKELDKVLENLLTHTEIIDCGEKDVDSNRFIWDGLEPFHLLIYGFLNNLA</sequence>
<gene>
    <name evidence="1" type="ORF">C7383_10983</name>
</gene>
<comment type="caution">
    <text evidence="1">The sequence shown here is derived from an EMBL/GenBank/DDBJ whole genome shotgun (WGS) entry which is preliminary data.</text>
</comment>
<evidence type="ECO:0000313" key="2">
    <source>
        <dbReference type="Proteomes" id="UP000245412"/>
    </source>
</evidence>
<reference evidence="1 2" key="1">
    <citation type="submission" date="2018-05" db="EMBL/GenBank/DDBJ databases">
        <authorList>
            <person name="Goeker M."/>
            <person name="Huntemann M."/>
            <person name="Clum A."/>
            <person name="Pillay M."/>
            <person name="Palaniappan K."/>
            <person name="Varghese N."/>
            <person name="Mikhailova N."/>
            <person name="Stamatis D."/>
            <person name="Reddy T."/>
            <person name="Daum C."/>
            <person name="Shapiro N."/>
            <person name="Ivanova N."/>
            <person name="Kyrpides N."/>
            <person name="Woyke T."/>
        </authorList>
    </citation>
    <scope>NUCLEOTIDE SEQUENCE [LARGE SCALE GENOMIC DNA]</scope>
    <source>
        <strain evidence="1 2">DSM 26524</strain>
    </source>
</reference>
<dbReference type="RefSeq" id="WP_109747232.1">
    <property type="nucleotide sequence ID" value="NZ_JANKBI010000010.1"/>
</dbReference>
<name>A0AB73T1V1_9FIRM</name>
<keyword evidence="2" id="KW-1185">Reference proteome</keyword>